<dbReference type="InterPro" id="IPR003593">
    <property type="entry name" value="AAA+_ATPase"/>
</dbReference>
<dbReference type="EMBL" id="JADIML010000301">
    <property type="protein sequence ID" value="MBO8464350.1"/>
    <property type="molecule type" value="Genomic_DNA"/>
</dbReference>
<evidence type="ECO:0000256" key="7">
    <source>
        <dbReference type="ARBA" id="ARBA00023136"/>
    </source>
</evidence>
<evidence type="ECO:0000256" key="5">
    <source>
        <dbReference type="ARBA" id="ARBA00022741"/>
    </source>
</evidence>
<keyword evidence="4" id="KW-1003">Cell membrane</keyword>
<dbReference type="InterPro" id="IPR003439">
    <property type="entry name" value="ABC_transporter-like_ATP-bd"/>
</dbReference>
<dbReference type="InterPro" id="IPR017871">
    <property type="entry name" value="ABC_transporter-like_CS"/>
</dbReference>
<evidence type="ECO:0000256" key="3">
    <source>
        <dbReference type="ARBA" id="ARBA00022448"/>
    </source>
</evidence>
<evidence type="ECO:0000256" key="6">
    <source>
        <dbReference type="ARBA" id="ARBA00022840"/>
    </source>
</evidence>
<comment type="caution">
    <text evidence="9">The sequence shown here is derived from an EMBL/GenBank/DDBJ whole genome shotgun (WGS) entry which is preliminary data.</text>
</comment>
<evidence type="ECO:0000259" key="8">
    <source>
        <dbReference type="PROSITE" id="PS50893"/>
    </source>
</evidence>
<keyword evidence="3" id="KW-0813">Transport</keyword>
<dbReference type="Proteomes" id="UP000823618">
    <property type="component" value="Unassembled WGS sequence"/>
</dbReference>
<dbReference type="InterPro" id="IPR050388">
    <property type="entry name" value="ABC_Ni/Peptide_Import"/>
</dbReference>
<dbReference type="PROSITE" id="PS00211">
    <property type="entry name" value="ABC_TRANSPORTER_1"/>
    <property type="match status" value="1"/>
</dbReference>
<evidence type="ECO:0000256" key="2">
    <source>
        <dbReference type="ARBA" id="ARBA00005417"/>
    </source>
</evidence>
<sequence>MKAIKKLNAQKYREFNKKKKRKNVPESEYYAEMRDENNLVEFDNLQTYFYTDGGTVKAVDGVSFDIPKGKTIGIVGESGCGKSVTSMSIMQLLQGPQGQISGGEIRYNREGHAIDIAKVPVRDMTKIRGNEIAMIFQEPMTSLNPVFTIGDQLAEIIELHNPQMSKEDVKKRVIELLRMVGIAREGIEKSYPHELSGGMKQRIVIAMALSCNPRLIIADEPTTALDVTIQAQVLDLLRNLKDKINASIMLITHDLGVVAEMADLIVVMYAGRVIERGTASDIFHDPRHPYTIGLLKSRPVLNEETGRLYSIPGNVPNPINMPNHCYFKNRCEMCKEECNAPYPALKRVSETHYVACHLYEDMKNQ</sequence>
<dbReference type="NCBIfam" id="TIGR01727">
    <property type="entry name" value="oligo_HPY"/>
    <property type="match status" value="1"/>
</dbReference>
<comment type="similarity">
    <text evidence="2">Belongs to the ABC transporter superfamily.</text>
</comment>
<dbReference type="GO" id="GO:0015833">
    <property type="term" value="P:peptide transport"/>
    <property type="evidence" value="ECO:0007669"/>
    <property type="project" value="InterPro"/>
</dbReference>
<dbReference type="SUPFAM" id="SSF52540">
    <property type="entry name" value="P-loop containing nucleoside triphosphate hydrolases"/>
    <property type="match status" value="1"/>
</dbReference>
<dbReference type="Gene3D" id="3.40.50.300">
    <property type="entry name" value="P-loop containing nucleotide triphosphate hydrolases"/>
    <property type="match status" value="1"/>
</dbReference>
<dbReference type="InterPro" id="IPR027417">
    <property type="entry name" value="P-loop_NTPase"/>
</dbReference>
<feature type="domain" description="ABC transporter" evidence="8">
    <location>
        <begin position="40"/>
        <end position="295"/>
    </location>
</feature>
<dbReference type="GO" id="GO:0005886">
    <property type="term" value="C:plasma membrane"/>
    <property type="evidence" value="ECO:0007669"/>
    <property type="project" value="UniProtKB-SubCell"/>
</dbReference>
<protein>
    <submittedName>
        <fullName evidence="9">ABC transporter ATP-binding protein</fullName>
    </submittedName>
</protein>
<evidence type="ECO:0000256" key="4">
    <source>
        <dbReference type="ARBA" id="ARBA00022475"/>
    </source>
</evidence>
<comment type="subcellular location">
    <subcellularLocation>
        <location evidence="1">Cell membrane</location>
        <topology evidence="1">Peripheral membrane protein</topology>
    </subcellularLocation>
</comment>
<proteinExistence type="inferred from homology"/>
<gene>
    <name evidence="9" type="ORF">IAC13_10505</name>
</gene>
<reference evidence="9" key="1">
    <citation type="submission" date="2020-10" db="EMBL/GenBank/DDBJ databases">
        <authorList>
            <person name="Gilroy R."/>
        </authorList>
    </citation>
    <scope>NUCLEOTIDE SEQUENCE</scope>
    <source>
        <strain evidence="9">E3-2379</strain>
    </source>
</reference>
<keyword evidence="7" id="KW-0472">Membrane</keyword>
<dbReference type="GO" id="GO:0005524">
    <property type="term" value="F:ATP binding"/>
    <property type="evidence" value="ECO:0007669"/>
    <property type="project" value="UniProtKB-KW"/>
</dbReference>
<evidence type="ECO:0000313" key="9">
    <source>
        <dbReference type="EMBL" id="MBO8464350.1"/>
    </source>
</evidence>
<keyword evidence="5" id="KW-0547">Nucleotide-binding</keyword>
<dbReference type="SMART" id="SM00382">
    <property type="entry name" value="AAA"/>
    <property type="match status" value="1"/>
</dbReference>
<reference evidence="9" key="2">
    <citation type="journal article" date="2021" name="PeerJ">
        <title>Extensive microbial diversity within the chicken gut microbiome revealed by metagenomics and culture.</title>
        <authorList>
            <person name="Gilroy R."/>
            <person name="Ravi A."/>
            <person name="Getino M."/>
            <person name="Pursley I."/>
            <person name="Horton D.L."/>
            <person name="Alikhan N.F."/>
            <person name="Baker D."/>
            <person name="Gharbi K."/>
            <person name="Hall N."/>
            <person name="Watson M."/>
            <person name="Adriaenssens E.M."/>
            <person name="Foster-Nyarko E."/>
            <person name="Jarju S."/>
            <person name="Secka A."/>
            <person name="Antonio M."/>
            <person name="Oren A."/>
            <person name="Chaudhuri R.R."/>
            <person name="La Ragione R."/>
            <person name="Hildebrand F."/>
            <person name="Pallen M.J."/>
        </authorList>
    </citation>
    <scope>NUCLEOTIDE SEQUENCE</scope>
    <source>
        <strain evidence="9">E3-2379</strain>
    </source>
</reference>
<organism evidence="9 10">
    <name type="scientific">Candidatus Scybalomonas excrementavium</name>
    <dbReference type="NCBI Taxonomy" id="2840943"/>
    <lineage>
        <taxon>Bacteria</taxon>
        <taxon>Bacillati</taxon>
        <taxon>Bacillota</taxon>
        <taxon>Clostridia</taxon>
        <taxon>Lachnospirales</taxon>
        <taxon>Lachnospiraceae</taxon>
        <taxon>Lachnospiraceae incertae sedis</taxon>
        <taxon>Candidatus Scybalomonas</taxon>
    </lineage>
</organism>
<evidence type="ECO:0000313" key="10">
    <source>
        <dbReference type="Proteomes" id="UP000823618"/>
    </source>
</evidence>
<keyword evidence="6 9" id="KW-0067">ATP-binding</keyword>
<dbReference type="PROSITE" id="PS50893">
    <property type="entry name" value="ABC_TRANSPORTER_2"/>
    <property type="match status" value="1"/>
</dbReference>
<dbReference type="GO" id="GO:0016887">
    <property type="term" value="F:ATP hydrolysis activity"/>
    <property type="evidence" value="ECO:0007669"/>
    <property type="project" value="InterPro"/>
</dbReference>
<evidence type="ECO:0000256" key="1">
    <source>
        <dbReference type="ARBA" id="ARBA00004202"/>
    </source>
</evidence>
<dbReference type="FunFam" id="3.40.50.300:FF:000016">
    <property type="entry name" value="Oligopeptide ABC transporter ATP-binding component"/>
    <property type="match status" value="1"/>
</dbReference>
<dbReference type="CDD" id="cd03257">
    <property type="entry name" value="ABC_NikE_OppD_transporters"/>
    <property type="match status" value="1"/>
</dbReference>
<dbReference type="InterPro" id="IPR013563">
    <property type="entry name" value="Oligopep_ABC_C"/>
</dbReference>
<name>A0A9D9I2A9_9FIRM</name>
<dbReference type="AlphaFoldDB" id="A0A9D9I2A9"/>
<dbReference type="Pfam" id="PF08352">
    <property type="entry name" value="oligo_HPY"/>
    <property type="match status" value="1"/>
</dbReference>
<dbReference type="PANTHER" id="PTHR43297">
    <property type="entry name" value="OLIGOPEPTIDE TRANSPORT ATP-BINDING PROTEIN APPD"/>
    <property type="match status" value="1"/>
</dbReference>
<dbReference type="Pfam" id="PF00005">
    <property type="entry name" value="ABC_tran"/>
    <property type="match status" value="1"/>
</dbReference>
<dbReference type="PANTHER" id="PTHR43297:SF2">
    <property type="entry name" value="DIPEPTIDE TRANSPORT ATP-BINDING PROTEIN DPPD"/>
    <property type="match status" value="1"/>
</dbReference>
<accession>A0A9D9I2A9</accession>